<keyword evidence="3" id="KW-0804">Transcription</keyword>
<dbReference type="EMBL" id="JAMYWD010000007">
    <property type="protein sequence ID" value="KAJ4967266.1"/>
    <property type="molecule type" value="Genomic_DNA"/>
</dbReference>
<reference evidence="7" key="1">
    <citation type="journal article" date="2023" name="Plant J.">
        <title>The genome of the king protea, Protea cynaroides.</title>
        <authorList>
            <person name="Chang J."/>
            <person name="Duong T.A."/>
            <person name="Schoeman C."/>
            <person name="Ma X."/>
            <person name="Roodt D."/>
            <person name="Barker N."/>
            <person name="Li Z."/>
            <person name="Van de Peer Y."/>
            <person name="Mizrachi E."/>
        </authorList>
    </citation>
    <scope>NUCLEOTIDE SEQUENCE</scope>
    <source>
        <tissue evidence="7">Young leaves</tissue>
    </source>
</reference>
<dbReference type="GO" id="GO:0005634">
    <property type="term" value="C:nucleus"/>
    <property type="evidence" value="ECO:0007669"/>
    <property type="project" value="UniProtKB-SubCell"/>
</dbReference>
<evidence type="ECO:0000256" key="2">
    <source>
        <dbReference type="ARBA" id="ARBA00023015"/>
    </source>
</evidence>
<feature type="region of interest" description="Disordered" evidence="5">
    <location>
        <begin position="227"/>
        <end position="261"/>
    </location>
</feature>
<dbReference type="Proteomes" id="UP001141806">
    <property type="component" value="Unassembled WGS sequence"/>
</dbReference>
<dbReference type="OrthoDB" id="1890947at2759"/>
<sequence>MAQSNVPWEQQPMLGGEFRDPAMANDGGIINQQSSKLFHANGFLSKDSINHFPPWVSPMDVTDDLNLPWELPSEQNHHCSSPINFFGGGSGRHFPPDDDKPKDDIFFGDSFENWFQDNNVAWQQSLVTKATDSHPPSLDFSVNNENALYKDSIEPENDHENNSVSDCSDENEKVDLEEERKKREKHNEMLYKLRILVPKISKMDRASIVGDAVEFVKELQRKVKDLQDELEEPMEEDRSKITDGNNNKETSHRNGPNHELDDWMKSTSEMFDHLKITESVIMDDEAPKMEPFVEVTHIGAKKFFLRVFCEPKPGGFVKLMEAMNAMDLEVINVNVRTFKKLVVNFFKSGDDMVEAEHVRESLLKITGNPIVGGTERL</sequence>
<gene>
    <name evidence="7" type="ORF">NE237_019115</name>
</gene>
<dbReference type="InterPro" id="IPR054502">
    <property type="entry name" value="bHLH-TF_ACT-like_plant"/>
</dbReference>
<dbReference type="SMART" id="SM00353">
    <property type="entry name" value="HLH"/>
    <property type="match status" value="1"/>
</dbReference>
<keyword evidence="4" id="KW-0539">Nucleus</keyword>
<feature type="region of interest" description="Disordered" evidence="5">
    <location>
        <begin position="1"/>
        <end position="26"/>
    </location>
</feature>
<evidence type="ECO:0000256" key="3">
    <source>
        <dbReference type="ARBA" id="ARBA00023163"/>
    </source>
</evidence>
<evidence type="ECO:0000313" key="8">
    <source>
        <dbReference type="Proteomes" id="UP001141806"/>
    </source>
</evidence>
<dbReference type="GO" id="GO:0046983">
    <property type="term" value="F:protein dimerization activity"/>
    <property type="evidence" value="ECO:0007669"/>
    <property type="project" value="InterPro"/>
</dbReference>
<dbReference type="GO" id="GO:0043565">
    <property type="term" value="F:sequence-specific DNA binding"/>
    <property type="evidence" value="ECO:0007669"/>
    <property type="project" value="TreeGrafter"/>
</dbReference>
<proteinExistence type="predicted"/>
<dbReference type="InterPro" id="IPR036638">
    <property type="entry name" value="HLH_DNA-bd_sf"/>
</dbReference>
<evidence type="ECO:0000256" key="4">
    <source>
        <dbReference type="ARBA" id="ARBA00023242"/>
    </source>
</evidence>
<dbReference type="PANTHER" id="PTHR31945">
    <property type="entry name" value="TRANSCRIPTION FACTOR SCREAM2-RELATED"/>
    <property type="match status" value="1"/>
</dbReference>
<dbReference type="PANTHER" id="PTHR31945:SF11">
    <property type="entry name" value="TRANSCRIPTION FACTOR ABORTED MICROSPORES"/>
    <property type="match status" value="1"/>
</dbReference>
<dbReference type="SUPFAM" id="SSF47459">
    <property type="entry name" value="HLH, helix-loop-helix DNA-binding domain"/>
    <property type="match status" value="1"/>
</dbReference>
<comment type="subcellular location">
    <subcellularLocation>
        <location evidence="1">Nucleus</location>
    </subcellularLocation>
</comment>
<dbReference type="InterPro" id="IPR011598">
    <property type="entry name" value="bHLH_dom"/>
</dbReference>
<dbReference type="InterPro" id="IPR051358">
    <property type="entry name" value="TF_AMS/ICE1/BHLH6-like"/>
</dbReference>
<keyword evidence="8" id="KW-1185">Reference proteome</keyword>
<evidence type="ECO:0000313" key="7">
    <source>
        <dbReference type="EMBL" id="KAJ4967266.1"/>
    </source>
</evidence>
<dbReference type="PROSITE" id="PS50888">
    <property type="entry name" value="BHLH"/>
    <property type="match status" value="1"/>
</dbReference>
<dbReference type="AlphaFoldDB" id="A0A9Q0KBD7"/>
<dbReference type="Pfam" id="PF22754">
    <property type="entry name" value="bHLH-TF_ACT-like_plant"/>
    <property type="match status" value="1"/>
</dbReference>
<dbReference type="Pfam" id="PF00010">
    <property type="entry name" value="HLH"/>
    <property type="match status" value="1"/>
</dbReference>
<name>A0A9Q0KBD7_9MAGN</name>
<feature type="compositionally biased region" description="Basic and acidic residues" evidence="5">
    <location>
        <begin position="249"/>
        <end position="261"/>
    </location>
</feature>
<feature type="region of interest" description="Disordered" evidence="5">
    <location>
        <begin position="153"/>
        <end position="183"/>
    </location>
</feature>
<evidence type="ECO:0000256" key="1">
    <source>
        <dbReference type="ARBA" id="ARBA00004123"/>
    </source>
</evidence>
<organism evidence="7 8">
    <name type="scientific">Protea cynaroides</name>
    <dbReference type="NCBI Taxonomy" id="273540"/>
    <lineage>
        <taxon>Eukaryota</taxon>
        <taxon>Viridiplantae</taxon>
        <taxon>Streptophyta</taxon>
        <taxon>Embryophyta</taxon>
        <taxon>Tracheophyta</taxon>
        <taxon>Spermatophyta</taxon>
        <taxon>Magnoliopsida</taxon>
        <taxon>Proteales</taxon>
        <taxon>Proteaceae</taxon>
        <taxon>Protea</taxon>
    </lineage>
</organism>
<keyword evidence="2" id="KW-0805">Transcription regulation</keyword>
<comment type="caution">
    <text evidence="7">The sequence shown here is derived from an EMBL/GenBank/DDBJ whole genome shotgun (WGS) entry which is preliminary data.</text>
</comment>
<protein>
    <recommendedName>
        <fullName evidence="6">BHLH domain-containing protein</fullName>
    </recommendedName>
</protein>
<feature type="domain" description="BHLH" evidence="6">
    <location>
        <begin position="170"/>
        <end position="219"/>
    </location>
</feature>
<dbReference type="Gene3D" id="4.10.280.10">
    <property type="entry name" value="Helix-loop-helix DNA-binding domain"/>
    <property type="match status" value="1"/>
</dbReference>
<accession>A0A9Q0KBD7</accession>
<feature type="compositionally biased region" description="Basic and acidic residues" evidence="5">
    <location>
        <begin position="170"/>
        <end position="183"/>
    </location>
</feature>
<dbReference type="GO" id="GO:0003700">
    <property type="term" value="F:DNA-binding transcription factor activity"/>
    <property type="evidence" value="ECO:0007669"/>
    <property type="project" value="TreeGrafter"/>
</dbReference>
<evidence type="ECO:0000256" key="5">
    <source>
        <dbReference type="SAM" id="MobiDB-lite"/>
    </source>
</evidence>
<evidence type="ECO:0000259" key="6">
    <source>
        <dbReference type="PROSITE" id="PS50888"/>
    </source>
</evidence>